<keyword evidence="9" id="KW-0131">Cell cycle</keyword>
<dbReference type="GO" id="GO:0051301">
    <property type="term" value="P:cell division"/>
    <property type="evidence" value="ECO:0007669"/>
    <property type="project" value="UniProtKB-KW"/>
</dbReference>
<comment type="similarity">
    <text evidence="2">Belongs to the ABC-4 integral membrane protein family. FtsX subfamily.</text>
</comment>
<evidence type="ECO:0000256" key="9">
    <source>
        <dbReference type="ARBA" id="ARBA00023306"/>
    </source>
</evidence>
<evidence type="ECO:0000256" key="8">
    <source>
        <dbReference type="ARBA" id="ARBA00023136"/>
    </source>
</evidence>
<evidence type="ECO:0000256" key="4">
    <source>
        <dbReference type="ARBA" id="ARBA00022475"/>
    </source>
</evidence>
<accession>A0A3B0SCY2</accession>
<protein>
    <recommendedName>
        <fullName evidence="3">Cell division protein FtsX</fullName>
    </recommendedName>
</protein>
<evidence type="ECO:0000256" key="7">
    <source>
        <dbReference type="ARBA" id="ARBA00022989"/>
    </source>
</evidence>
<evidence type="ECO:0000256" key="5">
    <source>
        <dbReference type="ARBA" id="ARBA00022618"/>
    </source>
</evidence>
<keyword evidence="8 10" id="KW-0472">Membrane</keyword>
<dbReference type="Pfam" id="PF18075">
    <property type="entry name" value="FtsX_ECD"/>
    <property type="match status" value="1"/>
</dbReference>
<feature type="domain" description="ABC3 transporter permease C-terminal" evidence="11">
    <location>
        <begin position="172"/>
        <end position="285"/>
    </location>
</feature>
<keyword evidence="6 10" id="KW-0812">Transmembrane</keyword>
<evidence type="ECO:0000313" key="13">
    <source>
        <dbReference type="EMBL" id="VAW03068.1"/>
    </source>
</evidence>
<dbReference type="PIRSF" id="PIRSF003097">
    <property type="entry name" value="FtsX"/>
    <property type="match status" value="1"/>
</dbReference>
<reference evidence="13" key="1">
    <citation type="submission" date="2018-06" db="EMBL/GenBank/DDBJ databases">
        <authorList>
            <person name="Zhirakovskaya E."/>
        </authorList>
    </citation>
    <scope>NUCLEOTIDE SEQUENCE</scope>
</reference>
<evidence type="ECO:0000256" key="2">
    <source>
        <dbReference type="ARBA" id="ARBA00007379"/>
    </source>
</evidence>
<evidence type="ECO:0000256" key="6">
    <source>
        <dbReference type="ARBA" id="ARBA00022692"/>
    </source>
</evidence>
<feature type="domain" description="FtsX extracellular" evidence="12">
    <location>
        <begin position="57"/>
        <end position="149"/>
    </location>
</feature>
<evidence type="ECO:0000259" key="11">
    <source>
        <dbReference type="Pfam" id="PF02687"/>
    </source>
</evidence>
<dbReference type="InterPro" id="IPR003838">
    <property type="entry name" value="ABC3_permease_C"/>
</dbReference>
<feature type="transmembrane region" description="Helical" evidence="10">
    <location>
        <begin position="20"/>
        <end position="46"/>
    </location>
</feature>
<comment type="subcellular location">
    <subcellularLocation>
        <location evidence="1">Cell membrane</location>
        <topology evidence="1">Multi-pass membrane protein</topology>
    </subcellularLocation>
</comment>
<feature type="transmembrane region" description="Helical" evidence="10">
    <location>
        <begin position="260"/>
        <end position="286"/>
    </location>
</feature>
<evidence type="ECO:0000256" key="3">
    <source>
        <dbReference type="ARBA" id="ARBA00021907"/>
    </source>
</evidence>
<dbReference type="Pfam" id="PF02687">
    <property type="entry name" value="FtsX"/>
    <property type="match status" value="1"/>
</dbReference>
<sequence>MRRLSYMLSEAFRNISRNLVVVLGAVLAVFISLFLTFGSVIFGQIAEVTLEEWSNDVRVIAYLRDDVPDPAALVEAVAAWDGVDSVVFFSKLQAIDEARRLFANDPSQLRLLEDDPSFIPTSLRVAPSDLEEVERIQAQLQGLPGVDQVRSADDAVRRLISLRTSLQTFSLVLATALGFAAIALIANTIHMAIYARREEIEIMQLVGASRWFVRTPFVIEGVVEGTLGGLFAVGFIVMLYRMALQADLPNLISIDVGSGFLSQWSILIVAFGALVGFVGSALSLTLHRGIKL</sequence>
<dbReference type="EMBL" id="UOEK01000249">
    <property type="protein sequence ID" value="VAW03068.1"/>
    <property type="molecule type" value="Genomic_DNA"/>
</dbReference>
<organism evidence="13">
    <name type="scientific">hydrothermal vent metagenome</name>
    <dbReference type="NCBI Taxonomy" id="652676"/>
    <lineage>
        <taxon>unclassified sequences</taxon>
        <taxon>metagenomes</taxon>
        <taxon>ecological metagenomes</taxon>
    </lineage>
</organism>
<dbReference type="PANTHER" id="PTHR47755">
    <property type="entry name" value="CELL DIVISION PROTEIN FTSX"/>
    <property type="match status" value="1"/>
</dbReference>
<dbReference type="Gene3D" id="3.30.70.3040">
    <property type="match status" value="1"/>
</dbReference>
<name>A0A3B0SCY2_9ZZZZ</name>
<dbReference type="PANTHER" id="PTHR47755:SF1">
    <property type="entry name" value="CELL DIVISION PROTEIN FTSX"/>
    <property type="match status" value="1"/>
</dbReference>
<evidence type="ECO:0000256" key="1">
    <source>
        <dbReference type="ARBA" id="ARBA00004651"/>
    </source>
</evidence>
<keyword evidence="7 10" id="KW-1133">Transmembrane helix</keyword>
<dbReference type="AlphaFoldDB" id="A0A3B0SCY2"/>
<evidence type="ECO:0000259" key="12">
    <source>
        <dbReference type="Pfam" id="PF18075"/>
    </source>
</evidence>
<dbReference type="GO" id="GO:0005886">
    <property type="term" value="C:plasma membrane"/>
    <property type="evidence" value="ECO:0007669"/>
    <property type="project" value="UniProtKB-SubCell"/>
</dbReference>
<feature type="transmembrane region" description="Helical" evidence="10">
    <location>
        <begin position="171"/>
        <end position="195"/>
    </location>
</feature>
<feature type="transmembrane region" description="Helical" evidence="10">
    <location>
        <begin position="216"/>
        <end position="240"/>
    </location>
</feature>
<keyword evidence="4" id="KW-1003">Cell membrane</keyword>
<proteinExistence type="inferred from homology"/>
<evidence type="ECO:0000256" key="10">
    <source>
        <dbReference type="SAM" id="Phobius"/>
    </source>
</evidence>
<gene>
    <name evidence="13" type="ORF">MNBD_ACTINO02-2477</name>
</gene>
<dbReference type="InterPro" id="IPR040690">
    <property type="entry name" value="FtsX_ECD"/>
</dbReference>
<dbReference type="InterPro" id="IPR004513">
    <property type="entry name" value="FtsX"/>
</dbReference>
<keyword evidence="5" id="KW-0132">Cell division</keyword>